<keyword evidence="6" id="KW-1185">Reference proteome</keyword>
<dbReference type="AlphaFoldDB" id="A0A9D4ZCD6"/>
<dbReference type="Pfam" id="PF00010">
    <property type="entry name" value="HLH"/>
    <property type="match status" value="1"/>
</dbReference>
<organism evidence="5 6">
    <name type="scientific">Adiantum capillus-veneris</name>
    <name type="common">Maidenhair fern</name>
    <dbReference type="NCBI Taxonomy" id="13818"/>
    <lineage>
        <taxon>Eukaryota</taxon>
        <taxon>Viridiplantae</taxon>
        <taxon>Streptophyta</taxon>
        <taxon>Embryophyta</taxon>
        <taxon>Tracheophyta</taxon>
        <taxon>Polypodiopsida</taxon>
        <taxon>Polypodiidae</taxon>
        <taxon>Polypodiales</taxon>
        <taxon>Pteridineae</taxon>
        <taxon>Pteridaceae</taxon>
        <taxon>Vittarioideae</taxon>
        <taxon>Adiantum</taxon>
    </lineage>
</organism>
<dbReference type="PROSITE" id="PS50888">
    <property type="entry name" value="BHLH"/>
    <property type="match status" value="1"/>
</dbReference>
<protein>
    <recommendedName>
        <fullName evidence="4">BHLH domain-containing protein</fullName>
    </recommendedName>
</protein>
<dbReference type="InterPro" id="IPR036638">
    <property type="entry name" value="HLH_DNA-bd_sf"/>
</dbReference>
<dbReference type="OrthoDB" id="71302at2759"/>
<gene>
    <name evidence="5" type="ORF">GOP47_0018024</name>
</gene>
<dbReference type="InterPro" id="IPR045847">
    <property type="entry name" value="AIG1-like"/>
</dbReference>
<dbReference type="Gene3D" id="4.10.280.10">
    <property type="entry name" value="Helix-loop-helix DNA-binding domain"/>
    <property type="match status" value="1"/>
</dbReference>
<dbReference type="SMART" id="SM00353">
    <property type="entry name" value="HLH"/>
    <property type="match status" value="1"/>
</dbReference>
<name>A0A9D4ZCD6_ADICA</name>
<dbReference type="CDD" id="cd04873">
    <property type="entry name" value="ACT_UUR-ACR-like"/>
    <property type="match status" value="1"/>
</dbReference>
<evidence type="ECO:0000313" key="6">
    <source>
        <dbReference type="Proteomes" id="UP000886520"/>
    </source>
</evidence>
<keyword evidence="1" id="KW-0805">Transcription regulation</keyword>
<feature type="domain" description="BHLH" evidence="4">
    <location>
        <begin position="164"/>
        <end position="213"/>
    </location>
</feature>
<evidence type="ECO:0000256" key="3">
    <source>
        <dbReference type="ARBA" id="ARBA00023163"/>
    </source>
</evidence>
<dbReference type="PANTHER" id="PTHR45844:SF2">
    <property type="entry name" value="TRANSCRIPTION FACTOR BHLH30"/>
    <property type="match status" value="1"/>
</dbReference>
<keyword evidence="3" id="KW-0804">Transcription</keyword>
<comment type="caution">
    <text evidence="5">The sequence shown here is derived from an EMBL/GenBank/DDBJ whole genome shotgun (WGS) entry which is preliminary data.</text>
</comment>
<dbReference type="GO" id="GO:0003700">
    <property type="term" value="F:DNA-binding transcription factor activity"/>
    <property type="evidence" value="ECO:0007669"/>
    <property type="project" value="InterPro"/>
</dbReference>
<proteinExistence type="predicted"/>
<evidence type="ECO:0000259" key="4">
    <source>
        <dbReference type="PROSITE" id="PS50888"/>
    </source>
</evidence>
<sequence length="347" mass="38299">MKKMETASLRLSRGPAFPFGKAELVDEGPSMKGSENAHQVRCGALLSGVAADAHPWGGVTRSDHTATHHDEGLASFNQHSFNINKAHSLPPTSSWIQQMQSILPMEGYTWSGSGSAENMKNSGIRFAPYNMLNAGSLVLDSSRGELVNALKMTPKEILEAKALAASRSHSEAERRRRERINTHLATLRTIVPGSIKSDKASLLAEVIDQVKRLKRQVSDVYCYGSMPSECDELVVEGDPTSEKGRIRIRVSLCCDDRPDLMADLKHALDTLKLCTLKVEMSTLGGRMKNDLLVAPKDDCVEYDVDFFIKRVQEALRLVMERPGRGELLQGKYCKRQRVTNADGKGDC</sequence>
<dbReference type="PANTHER" id="PTHR45844">
    <property type="entry name" value="TRANSCRIPTION FACTOR BHLH30"/>
    <property type="match status" value="1"/>
</dbReference>
<keyword evidence="2" id="KW-0238">DNA-binding</keyword>
<evidence type="ECO:0000256" key="2">
    <source>
        <dbReference type="ARBA" id="ARBA00023125"/>
    </source>
</evidence>
<dbReference type="Proteomes" id="UP000886520">
    <property type="component" value="Chromosome 17"/>
</dbReference>
<dbReference type="SUPFAM" id="SSF47459">
    <property type="entry name" value="HLH, helix-loop-helix DNA-binding domain"/>
    <property type="match status" value="1"/>
</dbReference>
<dbReference type="GO" id="GO:0003677">
    <property type="term" value="F:DNA binding"/>
    <property type="evidence" value="ECO:0007669"/>
    <property type="project" value="UniProtKB-KW"/>
</dbReference>
<dbReference type="EMBL" id="JABFUD020000017">
    <property type="protein sequence ID" value="KAI5067496.1"/>
    <property type="molecule type" value="Genomic_DNA"/>
</dbReference>
<evidence type="ECO:0000313" key="5">
    <source>
        <dbReference type="EMBL" id="KAI5067496.1"/>
    </source>
</evidence>
<accession>A0A9D4ZCD6</accession>
<evidence type="ECO:0000256" key="1">
    <source>
        <dbReference type="ARBA" id="ARBA00023015"/>
    </source>
</evidence>
<dbReference type="GO" id="GO:0046983">
    <property type="term" value="F:protein dimerization activity"/>
    <property type="evidence" value="ECO:0007669"/>
    <property type="project" value="InterPro"/>
</dbReference>
<dbReference type="InterPro" id="IPR011598">
    <property type="entry name" value="bHLH_dom"/>
</dbReference>
<reference evidence="5" key="1">
    <citation type="submission" date="2021-01" db="EMBL/GenBank/DDBJ databases">
        <title>Adiantum capillus-veneris genome.</title>
        <authorList>
            <person name="Fang Y."/>
            <person name="Liao Q."/>
        </authorList>
    </citation>
    <scope>NUCLEOTIDE SEQUENCE</scope>
    <source>
        <strain evidence="5">H3</strain>
        <tissue evidence="5">Leaf</tissue>
    </source>
</reference>